<dbReference type="PANTHER" id="PTHR48013">
    <property type="entry name" value="DUAL SPECIFICITY MITOGEN-ACTIVATED PROTEIN KINASE KINASE 5-RELATED"/>
    <property type="match status" value="1"/>
</dbReference>
<keyword evidence="5 8" id="KW-0067">ATP-binding</keyword>
<dbReference type="FunFam" id="3.30.200.20:FF:000265">
    <property type="entry name" value="Mitogen-activated protein kinase kinase 6"/>
    <property type="match status" value="1"/>
</dbReference>
<evidence type="ECO:0000256" key="5">
    <source>
        <dbReference type="ARBA" id="ARBA00022840"/>
    </source>
</evidence>
<dbReference type="SMART" id="SM00220">
    <property type="entry name" value="S_TKc"/>
    <property type="match status" value="1"/>
</dbReference>
<name>A0A3L6DAG9_MAIZE</name>
<dbReference type="GO" id="GO:0004674">
    <property type="term" value="F:protein serine/threonine kinase activity"/>
    <property type="evidence" value="ECO:0007669"/>
    <property type="project" value="UniProtKB-KW"/>
</dbReference>
<evidence type="ECO:0000256" key="3">
    <source>
        <dbReference type="ARBA" id="ARBA00022741"/>
    </source>
</evidence>
<comment type="caution">
    <text evidence="11">The sequence shown here is derived from an EMBL/GenBank/DDBJ whole genome shotgun (WGS) entry which is preliminary data.</text>
</comment>
<keyword evidence="3 8" id="KW-0547">Nucleotide-binding</keyword>
<dbReference type="Proteomes" id="UP000251960">
    <property type="component" value="Chromosome 9"/>
</dbReference>
<organism evidence="11 12">
    <name type="scientific">Zea mays</name>
    <name type="common">Maize</name>
    <dbReference type="NCBI Taxonomy" id="4577"/>
    <lineage>
        <taxon>Eukaryota</taxon>
        <taxon>Viridiplantae</taxon>
        <taxon>Streptophyta</taxon>
        <taxon>Embryophyta</taxon>
        <taxon>Tracheophyta</taxon>
        <taxon>Spermatophyta</taxon>
        <taxon>Magnoliopsida</taxon>
        <taxon>Liliopsida</taxon>
        <taxon>Poales</taxon>
        <taxon>Poaceae</taxon>
        <taxon>PACMAD clade</taxon>
        <taxon>Panicoideae</taxon>
        <taxon>Andropogonodae</taxon>
        <taxon>Andropogoneae</taxon>
        <taxon>Tripsacinae</taxon>
        <taxon>Zea</taxon>
    </lineage>
</organism>
<feature type="region of interest" description="Disordered" evidence="9">
    <location>
        <begin position="91"/>
        <end position="111"/>
    </location>
</feature>
<dbReference type="InterPro" id="IPR011009">
    <property type="entry name" value="Kinase-like_dom_sf"/>
</dbReference>
<keyword evidence="2" id="KW-0808">Transferase</keyword>
<accession>A0A3L6DAG9</accession>
<dbReference type="ExpressionAtlas" id="A0A3L6DAG9">
    <property type="expression patterns" value="baseline and differential"/>
</dbReference>
<evidence type="ECO:0000256" key="4">
    <source>
        <dbReference type="ARBA" id="ARBA00022777"/>
    </source>
</evidence>
<dbReference type="EC" id="2.7.12.2" evidence="7"/>
<gene>
    <name evidence="11" type="ORF">Zm00014a_028657</name>
</gene>
<feature type="domain" description="Protein kinase" evidence="10">
    <location>
        <begin position="238"/>
        <end position="350"/>
    </location>
</feature>
<dbReference type="SUPFAM" id="SSF56112">
    <property type="entry name" value="Protein kinase-like (PK-like)"/>
    <property type="match status" value="1"/>
</dbReference>
<evidence type="ECO:0000256" key="2">
    <source>
        <dbReference type="ARBA" id="ARBA00022679"/>
    </source>
</evidence>
<feature type="region of interest" description="Disordered" evidence="9">
    <location>
        <begin position="154"/>
        <end position="174"/>
    </location>
</feature>
<dbReference type="EMBL" id="NCVQ01000010">
    <property type="protein sequence ID" value="PWZ05123.1"/>
    <property type="molecule type" value="Genomic_DNA"/>
</dbReference>
<evidence type="ECO:0000256" key="1">
    <source>
        <dbReference type="ARBA" id="ARBA00022527"/>
    </source>
</evidence>
<dbReference type="PROSITE" id="PS00107">
    <property type="entry name" value="PROTEIN_KINASE_ATP"/>
    <property type="match status" value="1"/>
</dbReference>
<dbReference type="Gene3D" id="3.30.200.20">
    <property type="entry name" value="Phosphorylase Kinase, domain 1"/>
    <property type="match status" value="1"/>
</dbReference>
<dbReference type="Pfam" id="PF00069">
    <property type="entry name" value="Pkinase"/>
    <property type="match status" value="1"/>
</dbReference>
<keyword evidence="1" id="KW-0723">Serine/threonine-protein kinase</keyword>
<evidence type="ECO:0000313" key="11">
    <source>
        <dbReference type="EMBL" id="PWZ05123.1"/>
    </source>
</evidence>
<feature type="binding site" evidence="8">
    <location>
        <position position="267"/>
    </location>
    <ligand>
        <name>ATP</name>
        <dbReference type="ChEBI" id="CHEBI:30616"/>
    </ligand>
</feature>
<evidence type="ECO:0000256" key="9">
    <source>
        <dbReference type="SAM" id="MobiDB-lite"/>
    </source>
</evidence>
<dbReference type="InterPro" id="IPR017441">
    <property type="entry name" value="Protein_kinase_ATP_BS"/>
</dbReference>
<evidence type="ECO:0000256" key="8">
    <source>
        <dbReference type="PROSITE-ProRule" id="PRU10141"/>
    </source>
</evidence>
<sequence>MSDPTTAVRRHHDHHRGLRTPESRAVTRWASNKQLAAQAVASVAVESEGGMRTTERSVARPGCEPSLLAVAAAHTCPDANYLALSDLRTTRRKSKRKFRKGEPQKEREREGKCAAVLRSCAGERRRRCHPLPKETASSAAARPTSPSTRLAFLRAPARKRNPPPPPPDALPMATPRKPIKLTLPSHETTIGKFLTHSGTFTDGDLRVNKDGLRIVSRREGGEAPPIEPLDSQLSLDDLDVIKVIGKGSSGNVQLVRHKFTGQFFALKVIQLNIDESIRKQIAKELKINLSTQCQYVVVFYQCFYFNGAISIVLEYMDGGSLADFLKTVKTIPEAYLAAICTQASDMWQKL</sequence>
<protein>
    <recommendedName>
        <fullName evidence="7">mitogen-activated protein kinase kinase</fullName>
        <ecNumber evidence="7">2.7.12.2</ecNumber>
    </recommendedName>
</protein>
<evidence type="ECO:0000259" key="10">
    <source>
        <dbReference type="PROSITE" id="PS50011"/>
    </source>
</evidence>
<dbReference type="InterPro" id="IPR000719">
    <property type="entry name" value="Prot_kinase_dom"/>
</dbReference>
<evidence type="ECO:0000256" key="6">
    <source>
        <dbReference type="ARBA" id="ARBA00038035"/>
    </source>
</evidence>
<dbReference type="GO" id="GO:0004708">
    <property type="term" value="F:MAP kinase kinase activity"/>
    <property type="evidence" value="ECO:0007669"/>
    <property type="project" value="UniProtKB-EC"/>
</dbReference>
<comment type="similarity">
    <text evidence="6">Belongs to the protein kinase superfamily. STE Ser/Thr protein kinase family. MAP kinase kinase subfamily.</text>
</comment>
<feature type="region of interest" description="Disordered" evidence="9">
    <location>
        <begin position="1"/>
        <end position="22"/>
    </location>
</feature>
<dbReference type="AlphaFoldDB" id="A0A3L6DAG9"/>
<proteinExistence type="inferred from homology"/>
<dbReference type="PROSITE" id="PS50011">
    <property type="entry name" value="PROTEIN_KINASE_DOM"/>
    <property type="match status" value="1"/>
</dbReference>
<evidence type="ECO:0000313" key="12">
    <source>
        <dbReference type="Proteomes" id="UP000251960"/>
    </source>
</evidence>
<feature type="compositionally biased region" description="Basic residues" evidence="9">
    <location>
        <begin position="8"/>
        <end position="18"/>
    </location>
</feature>
<dbReference type="PANTHER" id="PTHR48013:SF32">
    <property type="entry name" value="MITOGEN-ACTIVATED PROTEIN KINASE KINASE 2-LIKE"/>
    <property type="match status" value="1"/>
</dbReference>
<reference evidence="11 12" key="1">
    <citation type="journal article" date="2018" name="Nat. Genet.">
        <title>Extensive intraspecific gene order and gene structural variations between Mo17 and other maize genomes.</title>
        <authorList>
            <person name="Sun S."/>
            <person name="Zhou Y."/>
            <person name="Chen J."/>
            <person name="Shi J."/>
            <person name="Zhao H."/>
            <person name="Zhao H."/>
            <person name="Song W."/>
            <person name="Zhang M."/>
            <person name="Cui Y."/>
            <person name="Dong X."/>
            <person name="Liu H."/>
            <person name="Ma X."/>
            <person name="Jiao Y."/>
            <person name="Wang B."/>
            <person name="Wei X."/>
            <person name="Stein J.C."/>
            <person name="Glaubitz J.C."/>
            <person name="Lu F."/>
            <person name="Yu G."/>
            <person name="Liang C."/>
            <person name="Fengler K."/>
            <person name="Li B."/>
            <person name="Rafalski A."/>
            <person name="Schnable P.S."/>
            <person name="Ware D.H."/>
            <person name="Buckler E.S."/>
            <person name="Lai J."/>
        </authorList>
    </citation>
    <scope>NUCLEOTIDE SEQUENCE [LARGE SCALE GENOMIC DNA]</scope>
    <source>
        <strain evidence="12">cv. Missouri 17</strain>
        <tissue evidence="11">Seedling</tissue>
    </source>
</reference>
<feature type="compositionally biased region" description="Basic and acidic residues" evidence="9">
    <location>
        <begin position="100"/>
        <end position="111"/>
    </location>
</feature>
<keyword evidence="4 11" id="KW-0418">Kinase</keyword>
<evidence type="ECO:0000256" key="7">
    <source>
        <dbReference type="ARBA" id="ARBA00038999"/>
    </source>
</evidence>
<dbReference type="GO" id="GO:0005524">
    <property type="term" value="F:ATP binding"/>
    <property type="evidence" value="ECO:0007669"/>
    <property type="project" value="UniProtKB-UniRule"/>
</dbReference>